<sequence>MNQKLDLGTIIGLVSGATIIAISIWWLEGRFIWFFQWSSIFIVIGGVLCATLVNYPLKAVFNLRFVLKNV</sequence>
<feature type="transmembrane region" description="Helical" evidence="1">
    <location>
        <begin position="7"/>
        <end position="27"/>
    </location>
</feature>
<evidence type="ECO:0000256" key="1">
    <source>
        <dbReference type="SAM" id="Phobius"/>
    </source>
</evidence>
<feature type="transmembrane region" description="Helical" evidence="1">
    <location>
        <begin position="33"/>
        <end position="55"/>
    </location>
</feature>
<accession>A0A383CPF1</accession>
<keyword evidence="1" id="KW-0812">Transmembrane</keyword>
<dbReference type="EMBL" id="UINC01210658">
    <property type="protein sequence ID" value="SVE34227.1"/>
    <property type="molecule type" value="Genomic_DNA"/>
</dbReference>
<organism evidence="2">
    <name type="scientific">marine metagenome</name>
    <dbReference type="NCBI Taxonomy" id="408172"/>
    <lineage>
        <taxon>unclassified sequences</taxon>
        <taxon>metagenomes</taxon>
        <taxon>ecological metagenomes</taxon>
    </lineage>
</organism>
<keyword evidence="1" id="KW-1133">Transmembrane helix</keyword>
<keyword evidence="1" id="KW-0472">Membrane</keyword>
<protein>
    <submittedName>
        <fullName evidence="2">Uncharacterized protein</fullName>
    </submittedName>
</protein>
<proteinExistence type="predicted"/>
<gene>
    <name evidence="2" type="ORF">METZ01_LOCUS487081</name>
</gene>
<dbReference type="AlphaFoldDB" id="A0A383CPF1"/>
<feature type="non-terminal residue" evidence="2">
    <location>
        <position position="70"/>
    </location>
</feature>
<reference evidence="2" key="1">
    <citation type="submission" date="2018-05" db="EMBL/GenBank/DDBJ databases">
        <authorList>
            <person name="Lanie J.A."/>
            <person name="Ng W.-L."/>
            <person name="Kazmierczak K.M."/>
            <person name="Andrzejewski T.M."/>
            <person name="Davidsen T.M."/>
            <person name="Wayne K.J."/>
            <person name="Tettelin H."/>
            <person name="Glass J.I."/>
            <person name="Rusch D."/>
            <person name="Podicherti R."/>
            <person name="Tsui H.-C.T."/>
            <person name="Winkler M.E."/>
        </authorList>
    </citation>
    <scope>NUCLEOTIDE SEQUENCE</scope>
</reference>
<evidence type="ECO:0000313" key="2">
    <source>
        <dbReference type="EMBL" id="SVE34227.1"/>
    </source>
</evidence>
<name>A0A383CPF1_9ZZZZ</name>